<dbReference type="Gene3D" id="3.40.630.30">
    <property type="match status" value="1"/>
</dbReference>
<dbReference type="GO" id="GO:0016747">
    <property type="term" value="F:acyltransferase activity, transferring groups other than amino-acyl groups"/>
    <property type="evidence" value="ECO:0007669"/>
    <property type="project" value="InterPro"/>
</dbReference>
<dbReference type="Pfam" id="PF13302">
    <property type="entry name" value="Acetyltransf_3"/>
    <property type="match status" value="1"/>
</dbReference>
<evidence type="ECO:0000313" key="2">
    <source>
        <dbReference type="EMBL" id="QDH78485.1"/>
    </source>
</evidence>
<organism evidence="2 3">
    <name type="scientific">Echinicola soli</name>
    <dbReference type="NCBI Taxonomy" id="2591634"/>
    <lineage>
        <taxon>Bacteria</taxon>
        <taxon>Pseudomonadati</taxon>
        <taxon>Bacteroidota</taxon>
        <taxon>Cytophagia</taxon>
        <taxon>Cytophagales</taxon>
        <taxon>Cyclobacteriaceae</taxon>
        <taxon>Echinicola</taxon>
    </lineage>
</organism>
<dbReference type="PANTHER" id="PTHR43610:SF1">
    <property type="entry name" value="N-ACETYLTRANSFERASE DOMAIN-CONTAINING PROTEIN"/>
    <property type="match status" value="1"/>
</dbReference>
<proteinExistence type="predicted"/>
<keyword evidence="3" id="KW-1185">Reference proteome</keyword>
<protein>
    <submittedName>
        <fullName evidence="2">GNAT family N-acetyltransferase</fullName>
    </submittedName>
</protein>
<dbReference type="AlphaFoldDB" id="A0A514CF73"/>
<dbReference type="InterPro" id="IPR000182">
    <property type="entry name" value="GNAT_dom"/>
</dbReference>
<dbReference type="InterPro" id="IPR016181">
    <property type="entry name" value="Acyl_CoA_acyltransferase"/>
</dbReference>
<dbReference type="Proteomes" id="UP000316614">
    <property type="component" value="Chromosome"/>
</dbReference>
<name>A0A514CF73_9BACT</name>
<evidence type="ECO:0000313" key="3">
    <source>
        <dbReference type="Proteomes" id="UP000316614"/>
    </source>
</evidence>
<gene>
    <name evidence="2" type="ORF">FKX85_05335</name>
</gene>
<dbReference type="OrthoDB" id="9795199at2"/>
<dbReference type="RefSeq" id="WP_141613741.1">
    <property type="nucleotide sequence ID" value="NZ_CP041253.1"/>
</dbReference>
<reference evidence="2 3" key="1">
    <citation type="submission" date="2019-06" db="EMBL/GenBank/DDBJ databases">
        <title>Echinicola alkalisoli sp. nov. isolated from saline soil.</title>
        <authorList>
            <person name="Sun J.-Q."/>
            <person name="Xu L."/>
        </authorList>
    </citation>
    <scope>NUCLEOTIDE SEQUENCE [LARGE SCALE GENOMIC DNA]</scope>
    <source>
        <strain evidence="2 3">LN3S3</strain>
    </source>
</reference>
<dbReference type="EMBL" id="CP041253">
    <property type="protein sequence ID" value="QDH78485.1"/>
    <property type="molecule type" value="Genomic_DNA"/>
</dbReference>
<dbReference type="PANTHER" id="PTHR43610">
    <property type="entry name" value="BLL6696 PROTEIN"/>
    <property type="match status" value="1"/>
</dbReference>
<dbReference type="KEGG" id="echi:FKX85_05335"/>
<feature type="domain" description="N-acetyltransferase" evidence="1">
    <location>
        <begin position="16"/>
        <end position="176"/>
    </location>
</feature>
<keyword evidence="2" id="KW-0808">Transferase</keyword>
<dbReference type="SUPFAM" id="SSF55729">
    <property type="entry name" value="Acyl-CoA N-acyltransferases (Nat)"/>
    <property type="match status" value="1"/>
</dbReference>
<evidence type="ECO:0000259" key="1">
    <source>
        <dbReference type="PROSITE" id="PS51186"/>
    </source>
</evidence>
<sequence length="207" mass="23753">MKNSWLQNIELKGEIARLVPLEKSHRDALIDAASDGKLWELWYTSVPSPETIDEYIAQALQQKAAKASQPFVIIDNLTGKIVGSTRYCNVAKEHKRLEIGFTWYAKSAQRTGINRECKLLMLSHAFEKMGCICVQFKTDWFNQASRNAIARLGAKQDGILRNDRLNADGTYRDTVVFSIINQEWHGVKKNLLHQMKNYKEQKEKPLD</sequence>
<dbReference type="PROSITE" id="PS51186">
    <property type="entry name" value="GNAT"/>
    <property type="match status" value="1"/>
</dbReference>
<accession>A0A514CF73</accession>